<name>A0A9W9VF97_9EURO</name>
<comment type="subcellular location">
    <subcellularLocation>
        <location evidence="1">Membrane</location>
        <topology evidence="1">Multi-pass membrane protein</topology>
    </subcellularLocation>
</comment>
<keyword evidence="4 7" id="KW-1133">Transmembrane helix</keyword>
<dbReference type="EMBL" id="JAPZBS010000004">
    <property type="protein sequence ID" value="KAJ5377350.1"/>
    <property type="molecule type" value="Genomic_DNA"/>
</dbReference>
<feature type="domain" description="Major facilitator superfamily (MFS) profile" evidence="8">
    <location>
        <begin position="60"/>
        <end position="435"/>
    </location>
</feature>
<feature type="transmembrane region" description="Helical" evidence="7">
    <location>
        <begin position="319"/>
        <end position="343"/>
    </location>
</feature>
<dbReference type="PANTHER" id="PTHR23511">
    <property type="entry name" value="SYNAPTIC VESICLE GLYCOPROTEIN 2"/>
    <property type="match status" value="1"/>
</dbReference>
<keyword evidence="10" id="KW-1185">Reference proteome</keyword>
<reference evidence="9" key="1">
    <citation type="submission" date="2022-11" db="EMBL/GenBank/DDBJ databases">
        <authorList>
            <person name="Petersen C."/>
        </authorList>
    </citation>
    <scope>NUCLEOTIDE SEQUENCE</scope>
    <source>
        <strain evidence="9">IBT 29864</strain>
    </source>
</reference>
<dbReference type="GO" id="GO:0022857">
    <property type="term" value="F:transmembrane transporter activity"/>
    <property type="evidence" value="ECO:0007669"/>
    <property type="project" value="InterPro"/>
</dbReference>
<dbReference type="GeneID" id="81436867"/>
<keyword evidence="5 7" id="KW-0472">Membrane</keyword>
<dbReference type="GO" id="GO:0016020">
    <property type="term" value="C:membrane"/>
    <property type="evidence" value="ECO:0007669"/>
    <property type="project" value="UniProtKB-SubCell"/>
</dbReference>
<evidence type="ECO:0000256" key="7">
    <source>
        <dbReference type="SAM" id="Phobius"/>
    </source>
</evidence>
<dbReference type="OrthoDB" id="3936150at2759"/>
<dbReference type="RefSeq" id="XP_056556213.1">
    <property type="nucleotide sequence ID" value="XM_056697688.1"/>
</dbReference>
<evidence type="ECO:0000256" key="4">
    <source>
        <dbReference type="ARBA" id="ARBA00022989"/>
    </source>
</evidence>
<evidence type="ECO:0000313" key="9">
    <source>
        <dbReference type="EMBL" id="KAJ5377350.1"/>
    </source>
</evidence>
<feature type="transmembrane region" description="Helical" evidence="7">
    <location>
        <begin position="363"/>
        <end position="380"/>
    </location>
</feature>
<evidence type="ECO:0000256" key="2">
    <source>
        <dbReference type="ARBA" id="ARBA00022448"/>
    </source>
</evidence>
<dbReference type="InterPro" id="IPR036259">
    <property type="entry name" value="MFS_trans_sf"/>
</dbReference>
<evidence type="ECO:0000256" key="1">
    <source>
        <dbReference type="ARBA" id="ARBA00004141"/>
    </source>
</evidence>
<evidence type="ECO:0000256" key="6">
    <source>
        <dbReference type="SAM" id="MobiDB-lite"/>
    </source>
</evidence>
<feature type="transmembrane region" description="Helical" evidence="7">
    <location>
        <begin position="93"/>
        <end position="116"/>
    </location>
</feature>
<feature type="region of interest" description="Disordered" evidence="6">
    <location>
        <begin position="1"/>
        <end position="21"/>
    </location>
</feature>
<evidence type="ECO:0000256" key="5">
    <source>
        <dbReference type="ARBA" id="ARBA00023136"/>
    </source>
</evidence>
<dbReference type="Proteomes" id="UP001147782">
    <property type="component" value="Unassembled WGS sequence"/>
</dbReference>
<dbReference type="InterPro" id="IPR011701">
    <property type="entry name" value="MFS"/>
</dbReference>
<feature type="transmembrane region" description="Helical" evidence="7">
    <location>
        <begin position="415"/>
        <end position="434"/>
    </location>
</feature>
<dbReference type="Gene3D" id="1.20.1250.20">
    <property type="entry name" value="MFS general substrate transporter like domains"/>
    <property type="match status" value="1"/>
</dbReference>
<evidence type="ECO:0000259" key="8">
    <source>
        <dbReference type="PROSITE" id="PS50850"/>
    </source>
</evidence>
<dbReference type="SUPFAM" id="SSF103473">
    <property type="entry name" value="MFS general substrate transporter"/>
    <property type="match status" value="1"/>
</dbReference>
<comment type="caution">
    <text evidence="9">The sequence shown here is derived from an EMBL/GenBank/DDBJ whole genome shotgun (WGS) entry which is preliminary data.</text>
</comment>
<evidence type="ECO:0000256" key="3">
    <source>
        <dbReference type="ARBA" id="ARBA00022692"/>
    </source>
</evidence>
<feature type="transmembrane region" description="Helical" evidence="7">
    <location>
        <begin position="147"/>
        <end position="171"/>
    </location>
</feature>
<feature type="transmembrane region" description="Helical" evidence="7">
    <location>
        <begin position="60"/>
        <end position="81"/>
    </location>
</feature>
<dbReference type="Pfam" id="PF07690">
    <property type="entry name" value="MFS_1"/>
    <property type="match status" value="1"/>
</dbReference>
<dbReference type="PROSITE" id="PS50850">
    <property type="entry name" value="MFS"/>
    <property type="match status" value="1"/>
</dbReference>
<organism evidence="9 10">
    <name type="scientific">Penicillium cataractarum</name>
    <dbReference type="NCBI Taxonomy" id="2100454"/>
    <lineage>
        <taxon>Eukaryota</taxon>
        <taxon>Fungi</taxon>
        <taxon>Dikarya</taxon>
        <taxon>Ascomycota</taxon>
        <taxon>Pezizomycotina</taxon>
        <taxon>Eurotiomycetes</taxon>
        <taxon>Eurotiomycetidae</taxon>
        <taxon>Eurotiales</taxon>
        <taxon>Aspergillaceae</taxon>
        <taxon>Penicillium</taxon>
    </lineage>
</organism>
<keyword evidence="2" id="KW-0813">Transport</keyword>
<feature type="transmembrane region" description="Helical" evidence="7">
    <location>
        <begin position="224"/>
        <end position="243"/>
    </location>
</feature>
<dbReference type="InterPro" id="IPR020846">
    <property type="entry name" value="MFS_dom"/>
</dbReference>
<accession>A0A9W9VF97</accession>
<protein>
    <recommendedName>
        <fullName evidence="8">Major facilitator superfamily (MFS) profile domain-containing protein</fullName>
    </recommendedName>
</protein>
<sequence length="435" mass="47697">MSRTISTNMEPEKKPELTHTTSFSEGEICHHTTEHIPTPNVTLIQDAIEAIGMGRYQWRLMVSCGFGFVVDQMLLVSISLVMPQASKEFAPQYATLLSASQYAGLAIGAIAFGLLADITGRRLSWQISIFGVSIFTAVGAASPTWAVLNVFVAIAAFFGGGNLAIDLTVLAESLPRKWGFLLTGLACLWGLGSTITGLIAWPLVVNFCCPQGATPATCRKSDNMGWRYLYIILGVLCLFMSILRSFSLRMSESPKWLALQGRREEAVVSINTISRINKSAYRMSSSQLHEEQSEPHKSMRAAFGMLAGLFQGKRQARSMICLILIWLLVGIAYPVYIVFLTYYLEAHGAKIGDGSVYQTYRDWSVSSVVGILGPVLSGYLIRVPFLGRRRTITLTACACAIFAGLFTTVKNEAQNVGFSCMINFFLNAMYGVIYG</sequence>
<evidence type="ECO:0000313" key="10">
    <source>
        <dbReference type="Proteomes" id="UP001147782"/>
    </source>
</evidence>
<keyword evidence="3 7" id="KW-0812">Transmembrane</keyword>
<reference evidence="9" key="2">
    <citation type="journal article" date="2023" name="IMA Fungus">
        <title>Comparative genomic study of the Penicillium genus elucidates a diverse pangenome and 15 lateral gene transfer events.</title>
        <authorList>
            <person name="Petersen C."/>
            <person name="Sorensen T."/>
            <person name="Nielsen M.R."/>
            <person name="Sondergaard T.E."/>
            <person name="Sorensen J.L."/>
            <person name="Fitzpatrick D.A."/>
            <person name="Frisvad J.C."/>
            <person name="Nielsen K.L."/>
        </authorList>
    </citation>
    <scope>NUCLEOTIDE SEQUENCE</scope>
    <source>
        <strain evidence="9">IBT 29864</strain>
    </source>
</reference>
<gene>
    <name evidence="9" type="ORF">N7496_004759</name>
</gene>
<feature type="transmembrane region" description="Helical" evidence="7">
    <location>
        <begin position="178"/>
        <end position="204"/>
    </location>
</feature>
<feature type="transmembrane region" description="Helical" evidence="7">
    <location>
        <begin position="123"/>
        <end position="141"/>
    </location>
</feature>
<dbReference type="PANTHER" id="PTHR23511:SF4">
    <property type="entry name" value="MAJOR FACILITATOR SUPERFAMILY (MFS) PROFILE DOMAIN-CONTAINING PROTEIN"/>
    <property type="match status" value="1"/>
</dbReference>
<dbReference type="AlphaFoldDB" id="A0A9W9VF97"/>
<proteinExistence type="predicted"/>